<dbReference type="InterPro" id="IPR008538">
    <property type="entry name" value="Uma2"/>
</dbReference>
<reference evidence="2" key="1">
    <citation type="journal article" date="2015" name="ISME J.">
        <title>Draft Genome Sequence of Streptomyces incarnatus NRRL8089, which Produces the Nucleoside Antibiotic Sinefungin.</title>
        <authorList>
            <person name="Oshima K."/>
            <person name="Hattori M."/>
            <person name="Shimizu H."/>
            <person name="Fukuda K."/>
            <person name="Nemoto M."/>
            <person name="Inagaki K."/>
            <person name="Tamura T."/>
        </authorList>
    </citation>
    <scope>NUCLEOTIDE SEQUENCE</scope>
    <source>
        <strain evidence="2">FACHB-1277</strain>
    </source>
</reference>
<dbReference type="PANTHER" id="PTHR47152">
    <property type="entry name" value="SLR2084 PROTEIN-RELATED"/>
    <property type="match status" value="1"/>
</dbReference>
<keyword evidence="2" id="KW-0255">Endonuclease</keyword>
<dbReference type="AlphaFoldDB" id="A0A926Z7T6"/>
<feature type="domain" description="Putative restriction endonuclease" evidence="1">
    <location>
        <begin position="21"/>
        <end position="173"/>
    </location>
</feature>
<dbReference type="SUPFAM" id="SSF52980">
    <property type="entry name" value="Restriction endonuclease-like"/>
    <property type="match status" value="1"/>
</dbReference>
<accession>A0A926Z7T6</accession>
<proteinExistence type="predicted"/>
<keyword evidence="3" id="KW-1185">Reference proteome</keyword>
<keyword evidence="2" id="KW-0378">Hydrolase</keyword>
<dbReference type="GO" id="GO:0004519">
    <property type="term" value="F:endonuclease activity"/>
    <property type="evidence" value="ECO:0007669"/>
    <property type="project" value="UniProtKB-KW"/>
</dbReference>
<reference evidence="2" key="2">
    <citation type="submission" date="2020-08" db="EMBL/GenBank/DDBJ databases">
        <authorList>
            <person name="Chen M."/>
            <person name="Teng W."/>
            <person name="Zhao L."/>
            <person name="Hu C."/>
            <person name="Zhou Y."/>
            <person name="Han B."/>
            <person name="Song L."/>
            <person name="Shu W."/>
        </authorList>
    </citation>
    <scope>NUCLEOTIDE SEQUENCE</scope>
    <source>
        <strain evidence="2">FACHB-1277</strain>
    </source>
</reference>
<dbReference type="Proteomes" id="UP000631421">
    <property type="component" value="Unassembled WGS sequence"/>
</dbReference>
<comment type="caution">
    <text evidence="2">The sequence shown here is derived from an EMBL/GenBank/DDBJ whole genome shotgun (WGS) entry which is preliminary data.</text>
</comment>
<organism evidence="2 3">
    <name type="scientific">Pseudanabaena cinerea FACHB-1277</name>
    <dbReference type="NCBI Taxonomy" id="2949581"/>
    <lineage>
        <taxon>Bacteria</taxon>
        <taxon>Bacillati</taxon>
        <taxon>Cyanobacteriota</taxon>
        <taxon>Cyanophyceae</taxon>
        <taxon>Pseudanabaenales</taxon>
        <taxon>Pseudanabaenaceae</taxon>
        <taxon>Pseudanabaena</taxon>
        <taxon>Pseudanabaena cinerea</taxon>
    </lineage>
</organism>
<dbReference type="Gene3D" id="3.90.1570.10">
    <property type="entry name" value="tt1808, chain A"/>
    <property type="match status" value="1"/>
</dbReference>
<dbReference type="InterPro" id="IPR012296">
    <property type="entry name" value="Nuclease_put_TT1808"/>
</dbReference>
<evidence type="ECO:0000313" key="2">
    <source>
        <dbReference type="EMBL" id="MBD2152451.1"/>
    </source>
</evidence>
<protein>
    <submittedName>
        <fullName evidence="2">Uma2 family endonuclease</fullName>
    </submittedName>
</protein>
<dbReference type="RefSeq" id="WP_190352923.1">
    <property type="nucleotide sequence ID" value="NZ_JACJPY010000106.1"/>
</dbReference>
<dbReference type="Pfam" id="PF05685">
    <property type="entry name" value="Uma2"/>
    <property type="match status" value="1"/>
</dbReference>
<keyword evidence="2" id="KW-0540">Nuclease</keyword>
<dbReference type="EMBL" id="JACJPY010000106">
    <property type="protein sequence ID" value="MBD2152451.1"/>
    <property type="molecule type" value="Genomic_DNA"/>
</dbReference>
<sequence>MVQALERNCDRHFAHEAISWERFKAIQQGFENVSNLRLIYCEGVLEIVGIGKAHEMYTSLLSSLLSAYFEILGIEFFPSGAYSQIIPNVTEFQSDLSYCFGEDKDVPDLCIEVVITSGSPSKLRKYQLRGVPEVWFWEDGAIAVYSLQSSLQSNLQNREYIRVNQSQVLPSLDLALLCRCLLMSSPLASLREFRNGINQ</sequence>
<dbReference type="PANTHER" id="PTHR47152:SF4">
    <property type="entry name" value="SLR0445 PROTEIN"/>
    <property type="match status" value="1"/>
</dbReference>
<name>A0A926Z7T6_9CYAN</name>
<dbReference type="InterPro" id="IPR011335">
    <property type="entry name" value="Restrct_endonuc-II-like"/>
</dbReference>
<evidence type="ECO:0000259" key="1">
    <source>
        <dbReference type="Pfam" id="PF05685"/>
    </source>
</evidence>
<gene>
    <name evidence="2" type="ORF">H6F44_20355</name>
</gene>
<evidence type="ECO:0000313" key="3">
    <source>
        <dbReference type="Proteomes" id="UP000631421"/>
    </source>
</evidence>
<dbReference type="CDD" id="cd06260">
    <property type="entry name" value="DUF820-like"/>
    <property type="match status" value="1"/>
</dbReference>